<dbReference type="PRINTS" id="PR01210">
    <property type="entry name" value="GGTRANSPTASE"/>
</dbReference>
<dbReference type="PANTHER" id="PTHR43199">
    <property type="entry name" value="GLUTATHIONE HYDROLASE"/>
    <property type="match status" value="1"/>
</dbReference>
<evidence type="ECO:0000256" key="9">
    <source>
        <dbReference type="PIRSR" id="PIRSR600101-1"/>
    </source>
</evidence>
<evidence type="ECO:0000256" key="1">
    <source>
        <dbReference type="ARBA" id="ARBA00001049"/>
    </source>
</evidence>
<dbReference type="UniPathway" id="UPA00204"/>
<dbReference type="EMBL" id="VHJK01000001">
    <property type="protein sequence ID" value="TRD11323.1"/>
    <property type="molecule type" value="Genomic_DNA"/>
</dbReference>
<dbReference type="PROSITE" id="PS51257">
    <property type="entry name" value="PROKAR_LIPOPROTEIN"/>
    <property type="match status" value="1"/>
</dbReference>
<comment type="caution">
    <text evidence="13">The sequence shown here is derived from an EMBL/GenBank/DDBJ whole genome shotgun (WGS) entry which is preliminary data.</text>
</comment>
<dbReference type="Gene3D" id="1.10.246.130">
    <property type="match status" value="1"/>
</dbReference>
<evidence type="ECO:0000256" key="6">
    <source>
        <dbReference type="ARBA" id="ARBA00023145"/>
    </source>
</evidence>
<evidence type="ECO:0000313" key="13">
    <source>
        <dbReference type="EMBL" id="TRD11323.1"/>
    </source>
</evidence>
<name>A0A547PB14_9SPHN</name>
<dbReference type="InterPro" id="IPR029055">
    <property type="entry name" value="Ntn_hydrolases_N"/>
</dbReference>
<dbReference type="GO" id="GO:0006750">
    <property type="term" value="P:glutathione biosynthetic process"/>
    <property type="evidence" value="ECO:0007669"/>
    <property type="project" value="UniProtKB-KW"/>
</dbReference>
<keyword evidence="11" id="KW-0317">Glutathione biosynthesis</keyword>
<evidence type="ECO:0000256" key="7">
    <source>
        <dbReference type="ARBA" id="ARBA00023315"/>
    </source>
</evidence>
<feature type="chain" id="PRO_5021780126" description="Glutathione hydrolase proenzyme" evidence="12">
    <location>
        <begin position="23"/>
        <end position="582"/>
    </location>
</feature>
<evidence type="ECO:0000256" key="10">
    <source>
        <dbReference type="PIRSR" id="PIRSR600101-2"/>
    </source>
</evidence>
<dbReference type="GO" id="GO:0006751">
    <property type="term" value="P:glutathione catabolic process"/>
    <property type="evidence" value="ECO:0007669"/>
    <property type="project" value="UniProtKB-UniRule"/>
</dbReference>
<feature type="signal peptide" evidence="12">
    <location>
        <begin position="1"/>
        <end position="22"/>
    </location>
</feature>
<dbReference type="GO" id="GO:0036374">
    <property type="term" value="F:glutathione hydrolase activity"/>
    <property type="evidence" value="ECO:0007669"/>
    <property type="project" value="UniProtKB-UniRule"/>
</dbReference>
<comment type="catalytic activity">
    <reaction evidence="8 11">
        <text>an N-terminal (5-L-glutamyl)-[peptide] + an alpha-amino acid = 5-L-glutamyl amino acid + an N-terminal L-alpha-aminoacyl-[peptide]</text>
        <dbReference type="Rhea" id="RHEA:23904"/>
        <dbReference type="Rhea" id="RHEA-COMP:9780"/>
        <dbReference type="Rhea" id="RHEA-COMP:9795"/>
        <dbReference type="ChEBI" id="CHEBI:77644"/>
        <dbReference type="ChEBI" id="CHEBI:78597"/>
        <dbReference type="ChEBI" id="CHEBI:78599"/>
        <dbReference type="ChEBI" id="CHEBI:78608"/>
        <dbReference type="EC" id="2.3.2.2"/>
    </reaction>
</comment>
<protein>
    <recommendedName>
        <fullName evidence="11">Glutathione hydrolase proenzyme</fullName>
        <ecNumber evidence="11">2.3.2.2</ecNumber>
        <ecNumber evidence="11">3.4.19.13</ecNumber>
    </recommendedName>
    <component>
        <recommendedName>
            <fullName evidence="11">Glutathione hydrolase large chain</fullName>
        </recommendedName>
    </component>
    <component>
        <recommendedName>
            <fullName evidence="11">Glutathione hydrolase small chain</fullName>
        </recommendedName>
    </component>
</protein>
<keyword evidence="5 11" id="KW-0378">Hydrolase</keyword>
<feature type="binding site" evidence="10">
    <location>
        <position position="488"/>
    </location>
    <ligand>
        <name>L-glutamate</name>
        <dbReference type="ChEBI" id="CHEBI:29985"/>
    </ligand>
</feature>
<keyword evidence="12" id="KW-0732">Signal</keyword>
<feature type="active site" description="Nucleophile" evidence="9">
    <location>
        <position position="401"/>
    </location>
</feature>
<evidence type="ECO:0000256" key="2">
    <source>
        <dbReference type="ARBA" id="ARBA00001089"/>
    </source>
</evidence>
<evidence type="ECO:0000256" key="4">
    <source>
        <dbReference type="ARBA" id="ARBA00022679"/>
    </source>
</evidence>
<proteinExistence type="inferred from homology"/>
<dbReference type="Proteomes" id="UP000316343">
    <property type="component" value="Unassembled WGS sequence"/>
</dbReference>
<dbReference type="GO" id="GO:0103068">
    <property type="term" value="F:leukotriene C4 gamma-glutamyl transferase activity"/>
    <property type="evidence" value="ECO:0007669"/>
    <property type="project" value="UniProtKB-EC"/>
</dbReference>
<dbReference type="Pfam" id="PF01019">
    <property type="entry name" value="G_glu_transpept"/>
    <property type="match status" value="1"/>
</dbReference>
<keyword evidence="4 11" id="KW-0808">Transferase</keyword>
<reference evidence="13 14" key="1">
    <citation type="submission" date="2019-06" db="EMBL/GenBank/DDBJ databases">
        <title>Erythrobacter insulae sp. nov., isolated from a tidal flat.</title>
        <authorList>
            <person name="Yoon J.-H."/>
        </authorList>
    </citation>
    <scope>NUCLEOTIDE SEQUENCE [LARGE SCALE GENOMIC DNA]</scope>
    <source>
        <strain evidence="13 14">JBTF-M21</strain>
    </source>
</reference>
<sequence length="582" mass="59714">MLKRTFASIALALTLSGCASYSAPLQTSAPPAIEAAGARGGAGTGVLAGAVSAADPRATAAGEAILAKGGSATDAAIAVMLALTVVEPQSSGIGGGGFMIHAGSDGVVSFDGRETAPASATGKRFLNAEGERLPSSSRTLSGLSVGVPGNLALAAKAHEQYGKLEWAQLFEPAITLARDGFLMNTRLNGSLSGSKGRADKSPAARAIFFGADGEALPVGTRVQVPSLAETLERVAQNGPKAFYEDSASELAAYIAAQTPQDGKMDASDIVGYRAKQRDAVCGPYRTFTICGMGPPSSGGVAVIQMLGQLERFDIAAMGPDSLTFWHVFLESQRLAYADRELYIGDADFVAVPVTGLINPDYVASRSALINPVKALASVEAGTPPGAPFARADGDEPPENGTTHFSVVDAQGNAVSYTSTIEGAFGSGLHFGGFYLNNELTDFSSSPEVDGKPVANRVEGGKRPRSSMAPTIVFNATGDPILIIGAAGGPTIPVQVARSIIGVLDFRMTAKEALAMPLVMAFGSTVITEEGGAVASMTAEFEALGHGSVRVLTPRGKANALRRTDTGWEAAGDPRIADLLGYE</sequence>
<dbReference type="InterPro" id="IPR043138">
    <property type="entry name" value="GGT_lsub"/>
</dbReference>
<gene>
    <name evidence="13" type="primary">ggt</name>
    <name evidence="13" type="ORF">FGU71_05310</name>
</gene>
<comment type="similarity">
    <text evidence="3 11">Belongs to the gamma-glutamyltransferase family.</text>
</comment>
<dbReference type="SUPFAM" id="SSF56235">
    <property type="entry name" value="N-terminal nucleophile aminohydrolases (Ntn hydrolases)"/>
    <property type="match status" value="1"/>
</dbReference>
<dbReference type="PROSITE" id="PS00462">
    <property type="entry name" value="G_GLU_TRANSPEPTIDASE"/>
    <property type="match status" value="1"/>
</dbReference>
<dbReference type="InterPro" id="IPR000101">
    <property type="entry name" value="GGT_peptidase"/>
</dbReference>
<comment type="catalytic activity">
    <reaction evidence="2 11">
        <text>glutathione + H2O = L-cysteinylglycine + L-glutamate</text>
        <dbReference type="Rhea" id="RHEA:28807"/>
        <dbReference type="ChEBI" id="CHEBI:15377"/>
        <dbReference type="ChEBI" id="CHEBI:29985"/>
        <dbReference type="ChEBI" id="CHEBI:57925"/>
        <dbReference type="ChEBI" id="CHEBI:61694"/>
        <dbReference type="EC" id="3.4.19.13"/>
    </reaction>
</comment>
<comment type="pathway">
    <text evidence="11">Sulfur metabolism; glutathione metabolism.</text>
</comment>
<organism evidence="13 14">
    <name type="scientific">Erythrobacter insulae</name>
    <dbReference type="NCBI Taxonomy" id="2584124"/>
    <lineage>
        <taxon>Bacteria</taxon>
        <taxon>Pseudomonadati</taxon>
        <taxon>Pseudomonadota</taxon>
        <taxon>Alphaproteobacteria</taxon>
        <taxon>Sphingomonadales</taxon>
        <taxon>Erythrobacteraceae</taxon>
        <taxon>Erythrobacter/Porphyrobacter group</taxon>
        <taxon>Erythrobacter</taxon>
    </lineage>
</organism>
<dbReference type="NCBIfam" id="TIGR00066">
    <property type="entry name" value="g_glut_trans"/>
    <property type="match status" value="1"/>
</dbReference>
<dbReference type="OrthoDB" id="9781342at2"/>
<evidence type="ECO:0000256" key="5">
    <source>
        <dbReference type="ARBA" id="ARBA00022801"/>
    </source>
</evidence>
<dbReference type="InterPro" id="IPR055262">
    <property type="entry name" value="GGT_CS"/>
</dbReference>
<evidence type="ECO:0000256" key="8">
    <source>
        <dbReference type="ARBA" id="ARBA00047417"/>
    </source>
</evidence>
<dbReference type="RefSeq" id="WP_142787589.1">
    <property type="nucleotide sequence ID" value="NZ_VHJK01000001.1"/>
</dbReference>
<keyword evidence="14" id="KW-1185">Reference proteome</keyword>
<evidence type="ECO:0000256" key="3">
    <source>
        <dbReference type="ARBA" id="ARBA00009381"/>
    </source>
</evidence>
<comment type="subunit">
    <text evidence="11">This enzyme consists of two polypeptide chains, which are synthesized in precursor form from a single polypeptide.</text>
</comment>
<evidence type="ECO:0000256" key="11">
    <source>
        <dbReference type="RuleBase" id="RU368036"/>
    </source>
</evidence>
<comment type="PTM">
    <text evidence="11">Cleaved by autocatalysis into a large and a small subunit.</text>
</comment>
<dbReference type="EC" id="2.3.2.2" evidence="11"/>
<evidence type="ECO:0000256" key="12">
    <source>
        <dbReference type="SAM" id="SignalP"/>
    </source>
</evidence>
<dbReference type="PANTHER" id="PTHR43199:SF1">
    <property type="entry name" value="GLUTATHIONE HYDROLASE PROENZYME"/>
    <property type="match status" value="1"/>
</dbReference>
<accession>A0A547PB14</accession>
<dbReference type="InterPro" id="IPR043137">
    <property type="entry name" value="GGT_ssub_C"/>
</dbReference>
<feature type="binding site" evidence="10">
    <location>
        <position position="113"/>
    </location>
    <ligand>
        <name>L-glutamate</name>
        <dbReference type="ChEBI" id="CHEBI:29985"/>
    </ligand>
</feature>
<dbReference type="AlphaFoldDB" id="A0A547PB14"/>
<evidence type="ECO:0000313" key="14">
    <source>
        <dbReference type="Proteomes" id="UP000316343"/>
    </source>
</evidence>
<dbReference type="EC" id="3.4.19.13" evidence="11"/>
<comment type="catalytic activity">
    <reaction evidence="1 11">
        <text>an S-substituted glutathione + H2O = an S-substituted L-cysteinylglycine + L-glutamate</text>
        <dbReference type="Rhea" id="RHEA:59468"/>
        <dbReference type="ChEBI" id="CHEBI:15377"/>
        <dbReference type="ChEBI" id="CHEBI:29985"/>
        <dbReference type="ChEBI" id="CHEBI:90779"/>
        <dbReference type="ChEBI" id="CHEBI:143103"/>
        <dbReference type="EC" id="3.4.19.13"/>
    </reaction>
</comment>
<keyword evidence="6 11" id="KW-0865">Zymogen</keyword>
<dbReference type="InterPro" id="IPR051792">
    <property type="entry name" value="GGT_bact"/>
</dbReference>
<feature type="binding site" evidence="10">
    <location>
        <position position="441"/>
    </location>
    <ligand>
        <name>L-glutamate</name>
        <dbReference type="ChEBI" id="CHEBI:29985"/>
    </ligand>
</feature>
<dbReference type="Gene3D" id="3.60.20.40">
    <property type="match status" value="1"/>
</dbReference>
<feature type="binding site" evidence="10">
    <location>
        <begin position="465"/>
        <end position="466"/>
    </location>
    <ligand>
        <name>L-glutamate</name>
        <dbReference type="ChEBI" id="CHEBI:29985"/>
    </ligand>
</feature>
<keyword evidence="7 11" id="KW-0012">Acyltransferase</keyword>